<dbReference type="GO" id="GO:0005886">
    <property type="term" value="C:plasma membrane"/>
    <property type="evidence" value="ECO:0007669"/>
    <property type="project" value="UniProtKB-SubCell"/>
</dbReference>
<protein>
    <submittedName>
        <fullName evidence="9">ABC transporter permease</fullName>
    </submittedName>
</protein>
<dbReference type="PROSITE" id="PS50928">
    <property type="entry name" value="ABC_TM1"/>
    <property type="match status" value="1"/>
</dbReference>
<dbReference type="Pfam" id="PF00528">
    <property type="entry name" value="BPD_transp_1"/>
    <property type="match status" value="1"/>
</dbReference>
<keyword evidence="3" id="KW-1003">Cell membrane</keyword>
<keyword evidence="5 7" id="KW-1133">Transmembrane helix</keyword>
<keyword evidence="4 7" id="KW-0812">Transmembrane</keyword>
<dbReference type="CDD" id="cd06261">
    <property type="entry name" value="TM_PBP2"/>
    <property type="match status" value="1"/>
</dbReference>
<feature type="transmembrane region" description="Helical" evidence="7">
    <location>
        <begin position="181"/>
        <end position="202"/>
    </location>
</feature>
<dbReference type="InterPro" id="IPR000515">
    <property type="entry name" value="MetI-like"/>
</dbReference>
<name>A0A198AD73_9BACL</name>
<dbReference type="Gene3D" id="1.10.3720.10">
    <property type="entry name" value="MetI-like"/>
    <property type="match status" value="1"/>
</dbReference>
<reference evidence="9 10" key="1">
    <citation type="submission" date="2016-05" db="EMBL/GenBank/DDBJ databases">
        <title>Paenibacillus sp. 1ZS3-15 nov., isolated from the rhizosphere soil.</title>
        <authorList>
            <person name="Zhang X.X."/>
            <person name="Zhang J."/>
        </authorList>
    </citation>
    <scope>NUCLEOTIDE SEQUENCE [LARGE SCALE GENOMIC DNA]</scope>
    <source>
        <strain evidence="9 10">1ZS3-15</strain>
    </source>
</reference>
<dbReference type="GO" id="GO:0055085">
    <property type="term" value="P:transmembrane transport"/>
    <property type="evidence" value="ECO:0007669"/>
    <property type="project" value="InterPro"/>
</dbReference>
<evidence type="ECO:0000256" key="7">
    <source>
        <dbReference type="RuleBase" id="RU363032"/>
    </source>
</evidence>
<comment type="caution">
    <text evidence="9">The sequence shown here is derived from an EMBL/GenBank/DDBJ whole genome shotgun (WGS) entry which is preliminary data.</text>
</comment>
<proteinExistence type="inferred from homology"/>
<dbReference type="SUPFAM" id="SSF161098">
    <property type="entry name" value="MetI-like"/>
    <property type="match status" value="1"/>
</dbReference>
<evidence type="ECO:0000256" key="2">
    <source>
        <dbReference type="ARBA" id="ARBA00022448"/>
    </source>
</evidence>
<dbReference type="OrthoDB" id="157184at2"/>
<comment type="subcellular location">
    <subcellularLocation>
        <location evidence="1 7">Cell membrane</location>
        <topology evidence="1 7">Multi-pass membrane protein</topology>
    </subcellularLocation>
</comment>
<feature type="transmembrane region" description="Helical" evidence="7">
    <location>
        <begin position="12"/>
        <end position="34"/>
    </location>
</feature>
<organism evidence="9 10">
    <name type="scientific">Paenibacillus oryzisoli</name>
    <dbReference type="NCBI Taxonomy" id="1850517"/>
    <lineage>
        <taxon>Bacteria</taxon>
        <taxon>Bacillati</taxon>
        <taxon>Bacillota</taxon>
        <taxon>Bacilli</taxon>
        <taxon>Bacillales</taxon>
        <taxon>Paenibacillaceae</taxon>
        <taxon>Paenibacillus</taxon>
    </lineage>
</organism>
<dbReference type="InterPro" id="IPR035906">
    <property type="entry name" value="MetI-like_sf"/>
</dbReference>
<gene>
    <name evidence="9" type="ORF">A8708_32140</name>
</gene>
<dbReference type="STRING" id="1850517.A8708_32140"/>
<dbReference type="AlphaFoldDB" id="A0A198AD73"/>
<feature type="transmembrane region" description="Helical" evidence="7">
    <location>
        <begin position="254"/>
        <end position="274"/>
    </location>
</feature>
<dbReference type="PANTHER" id="PTHR43744:SF9">
    <property type="entry name" value="POLYGALACTURONAN_RHAMNOGALACTURONAN TRANSPORT SYSTEM PERMEASE PROTEIN YTCP"/>
    <property type="match status" value="1"/>
</dbReference>
<evidence type="ECO:0000313" key="10">
    <source>
        <dbReference type="Proteomes" id="UP000078454"/>
    </source>
</evidence>
<keyword evidence="2 7" id="KW-0813">Transport</keyword>
<feature type="domain" description="ABC transmembrane type-1" evidence="8">
    <location>
        <begin position="73"/>
        <end position="272"/>
    </location>
</feature>
<evidence type="ECO:0000313" key="9">
    <source>
        <dbReference type="EMBL" id="OAS18903.1"/>
    </source>
</evidence>
<evidence type="ECO:0000256" key="3">
    <source>
        <dbReference type="ARBA" id="ARBA00022475"/>
    </source>
</evidence>
<evidence type="ECO:0000256" key="6">
    <source>
        <dbReference type="ARBA" id="ARBA00023136"/>
    </source>
</evidence>
<feature type="transmembrane region" description="Helical" evidence="7">
    <location>
        <begin position="72"/>
        <end position="96"/>
    </location>
</feature>
<feature type="transmembrane region" description="Helical" evidence="7">
    <location>
        <begin position="140"/>
        <end position="160"/>
    </location>
</feature>
<comment type="similarity">
    <text evidence="7">Belongs to the binding-protein-dependent transport system permease family.</text>
</comment>
<dbReference type="EMBL" id="LYPB01000061">
    <property type="protein sequence ID" value="OAS18903.1"/>
    <property type="molecule type" value="Genomic_DNA"/>
</dbReference>
<keyword evidence="10" id="KW-1185">Reference proteome</keyword>
<dbReference type="PANTHER" id="PTHR43744">
    <property type="entry name" value="ABC TRANSPORTER PERMEASE PROTEIN MG189-RELATED-RELATED"/>
    <property type="match status" value="1"/>
</dbReference>
<accession>A0A198AD73</accession>
<sequence>MIKSRGTRFGDWIIAFICFLCILICLLPLLNILARSLSSASSLVKNEVLILPVGLNFDAYSTVLGDSKYTWALLWTAILTVITTLWSMFMTIMCAYPLTYDNLKGKKILTALIIFTMYFSAGTIPTYLLLKELHLLNNPLVLILPNCISVFNVIIMRSFFFGIPESLRESAEIDGAGPLRVLINIYLPLSTPVLATLALFYAVGRWNGFSDALMFMSNRTYFPIQLLLYNILNSVSSIEVATQEGFSSPGLSETIKSATVMFATVPILLIYPWLQRYFISGVTIGAVKG</sequence>
<evidence type="ECO:0000259" key="8">
    <source>
        <dbReference type="PROSITE" id="PS50928"/>
    </source>
</evidence>
<evidence type="ECO:0000256" key="1">
    <source>
        <dbReference type="ARBA" id="ARBA00004651"/>
    </source>
</evidence>
<dbReference type="RefSeq" id="WP_068664058.1">
    <property type="nucleotide sequence ID" value="NZ_LYPB01000061.1"/>
</dbReference>
<feature type="transmembrane region" description="Helical" evidence="7">
    <location>
        <begin position="108"/>
        <end position="128"/>
    </location>
</feature>
<dbReference type="Proteomes" id="UP000078454">
    <property type="component" value="Unassembled WGS sequence"/>
</dbReference>
<keyword evidence="6 7" id="KW-0472">Membrane</keyword>
<evidence type="ECO:0000256" key="5">
    <source>
        <dbReference type="ARBA" id="ARBA00022989"/>
    </source>
</evidence>
<evidence type="ECO:0000256" key="4">
    <source>
        <dbReference type="ARBA" id="ARBA00022692"/>
    </source>
</evidence>